<dbReference type="PANTHER" id="PTHR23028:SF53">
    <property type="entry name" value="ACYL_TRANSF_3 DOMAIN-CONTAINING PROTEIN"/>
    <property type="match status" value="1"/>
</dbReference>
<dbReference type="EMBL" id="JAAKZV010000013">
    <property type="protein sequence ID" value="NGN63363.1"/>
    <property type="molecule type" value="Genomic_DNA"/>
</dbReference>
<accession>A0A6G4TU78</accession>
<feature type="transmembrane region" description="Helical" evidence="1">
    <location>
        <begin position="308"/>
        <end position="326"/>
    </location>
</feature>
<feature type="transmembrane region" description="Helical" evidence="1">
    <location>
        <begin position="107"/>
        <end position="125"/>
    </location>
</feature>
<evidence type="ECO:0000313" key="3">
    <source>
        <dbReference type="EMBL" id="NGN63363.1"/>
    </source>
</evidence>
<evidence type="ECO:0000256" key="1">
    <source>
        <dbReference type="SAM" id="Phobius"/>
    </source>
</evidence>
<dbReference type="PANTHER" id="PTHR23028">
    <property type="entry name" value="ACETYLTRANSFERASE"/>
    <property type="match status" value="1"/>
</dbReference>
<feature type="transmembrane region" description="Helical" evidence="1">
    <location>
        <begin position="161"/>
        <end position="179"/>
    </location>
</feature>
<feature type="transmembrane region" description="Helical" evidence="1">
    <location>
        <begin position="232"/>
        <end position="250"/>
    </location>
</feature>
<keyword evidence="1" id="KW-0472">Membrane</keyword>
<reference evidence="3 4" key="1">
    <citation type="submission" date="2020-02" db="EMBL/GenBank/DDBJ databases">
        <title>Whole-genome analyses of novel actinobacteria.</title>
        <authorList>
            <person name="Sahin N."/>
        </authorList>
    </citation>
    <scope>NUCLEOTIDE SEQUENCE [LARGE SCALE GENOMIC DNA]</scope>
    <source>
        <strain evidence="3 4">A7024</strain>
    </source>
</reference>
<proteinExistence type="predicted"/>
<dbReference type="AlphaFoldDB" id="A0A6G4TU78"/>
<keyword evidence="3" id="KW-0012">Acyltransferase</keyword>
<sequence length="403" mass="44187">MTVDKAAQGNPPGAPRGWYTLDGYRAVAALTVLTFHAYQHNREPGTWRWPLQDTIGHEILLNTDMLVDMFFILSGFLLGLPFARAALGTGKPRGARIFLIRRAVRLLPPYWIVVLVVWSISNPVIPGDWQDLVLHLTLTHVWSDAKIFYTDGPAWTLGVEAHFYVLLAVLGVVAQRACLRLGTRRAKIALMLGGVLSLMVLSLAYKTWAVYVRGYPEESWSVWFGPPAKLDVFATGMLLAVAAAAGLRWPNRAVRTLVGLAGAGVIAGGIWCRTVHVPEPYLHTLFGLGIGLVVGATALSLDAGPRWLSWAPMVSLSTVSYSIYLWHEPILRAIDGRGVLPEPGPWWAWPLTAAILLAVTIPLSYLSYHVIEATALQIMGAFDSRGRPREYHTPLPEPGRPGG</sequence>
<protein>
    <submittedName>
        <fullName evidence="3">Acyltransferase</fullName>
    </submittedName>
</protein>
<feature type="transmembrane region" description="Helical" evidence="1">
    <location>
        <begin position="346"/>
        <end position="368"/>
    </location>
</feature>
<dbReference type="GO" id="GO:0016020">
    <property type="term" value="C:membrane"/>
    <property type="evidence" value="ECO:0007669"/>
    <property type="project" value="TreeGrafter"/>
</dbReference>
<name>A0A6G4TU78_9ACTN</name>
<keyword evidence="4" id="KW-1185">Reference proteome</keyword>
<feature type="transmembrane region" description="Helical" evidence="1">
    <location>
        <begin position="257"/>
        <end position="276"/>
    </location>
</feature>
<dbReference type="GO" id="GO:0016747">
    <property type="term" value="F:acyltransferase activity, transferring groups other than amino-acyl groups"/>
    <property type="evidence" value="ECO:0007669"/>
    <property type="project" value="InterPro"/>
</dbReference>
<evidence type="ECO:0000259" key="2">
    <source>
        <dbReference type="Pfam" id="PF01757"/>
    </source>
</evidence>
<evidence type="ECO:0000313" key="4">
    <source>
        <dbReference type="Proteomes" id="UP000481583"/>
    </source>
</evidence>
<dbReference type="Pfam" id="PF01757">
    <property type="entry name" value="Acyl_transf_3"/>
    <property type="match status" value="1"/>
</dbReference>
<dbReference type="InterPro" id="IPR002656">
    <property type="entry name" value="Acyl_transf_3_dom"/>
</dbReference>
<organism evidence="3 4">
    <name type="scientific">Streptomyces coryli</name>
    <dbReference type="NCBI Taxonomy" id="1128680"/>
    <lineage>
        <taxon>Bacteria</taxon>
        <taxon>Bacillati</taxon>
        <taxon>Actinomycetota</taxon>
        <taxon>Actinomycetes</taxon>
        <taxon>Kitasatosporales</taxon>
        <taxon>Streptomycetaceae</taxon>
        <taxon>Streptomyces</taxon>
    </lineage>
</organism>
<gene>
    <name evidence="3" type="ORF">G5C51_05505</name>
</gene>
<comment type="caution">
    <text evidence="3">The sequence shown here is derived from an EMBL/GenBank/DDBJ whole genome shotgun (WGS) entry which is preliminary data.</text>
</comment>
<keyword evidence="1" id="KW-1133">Transmembrane helix</keyword>
<feature type="transmembrane region" description="Helical" evidence="1">
    <location>
        <begin position="188"/>
        <end position="212"/>
    </location>
</feature>
<dbReference type="InterPro" id="IPR050879">
    <property type="entry name" value="Acyltransferase_3"/>
</dbReference>
<keyword evidence="3" id="KW-0808">Transferase</keyword>
<keyword evidence="1" id="KW-0812">Transmembrane</keyword>
<dbReference type="Proteomes" id="UP000481583">
    <property type="component" value="Unassembled WGS sequence"/>
</dbReference>
<feature type="domain" description="Acyltransferase 3" evidence="2">
    <location>
        <begin position="19"/>
        <end position="368"/>
    </location>
</feature>
<feature type="transmembrane region" description="Helical" evidence="1">
    <location>
        <begin position="282"/>
        <end position="301"/>
    </location>
</feature>
<dbReference type="GO" id="GO:0009103">
    <property type="term" value="P:lipopolysaccharide biosynthetic process"/>
    <property type="evidence" value="ECO:0007669"/>
    <property type="project" value="TreeGrafter"/>
</dbReference>
<feature type="transmembrane region" description="Helical" evidence="1">
    <location>
        <begin position="69"/>
        <end position="87"/>
    </location>
</feature>